<dbReference type="PANTHER" id="PTHR33361:SF15">
    <property type="entry name" value="DUF885 FAMILY LIPOPROTEIN"/>
    <property type="match status" value="1"/>
</dbReference>
<comment type="caution">
    <text evidence="2">The sequence shown here is derived from an EMBL/GenBank/DDBJ whole genome shotgun (WGS) entry which is preliminary data.</text>
</comment>
<organism evidence="2 3">
    <name type="scientific">Flavobacterium hungaricum</name>
    <dbReference type="NCBI Taxonomy" id="2082725"/>
    <lineage>
        <taxon>Bacteria</taxon>
        <taxon>Pseudomonadati</taxon>
        <taxon>Bacteroidota</taxon>
        <taxon>Flavobacteriia</taxon>
        <taxon>Flavobacteriales</taxon>
        <taxon>Flavobacteriaceae</taxon>
        <taxon>Flavobacterium</taxon>
    </lineage>
</organism>
<keyword evidence="1" id="KW-0732">Signal</keyword>
<dbReference type="Proteomes" id="UP000640614">
    <property type="component" value="Unassembled WGS sequence"/>
</dbReference>
<proteinExistence type="predicted"/>
<dbReference type="RefSeq" id="WP_193845674.1">
    <property type="nucleotide sequence ID" value="NZ_PRDM01000001.1"/>
</dbReference>
<dbReference type="PROSITE" id="PS51257">
    <property type="entry name" value="PROKAR_LIPOPROTEIN"/>
    <property type="match status" value="1"/>
</dbReference>
<dbReference type="PANTHER" id="PTHR33361">
    <property type="entry name" value="GLR0591 PROTEIN"/>
    <property type="match status" value="1"/>
</dbReference>
<sequence>MKKLCVPFFAIFLLVSCNKNAKSAEDLDLNKKFDGYKDQFVNSLWKTYPGWASGVGFHKYDSILLVPNSEEDQKQLDFANAQLDSLKAYSIDNLSNKNKTDYYMIKNQLDGIIFSIKELKSSQWNPAEYNVCGAFAELLNGNYDSLEVRLKAFDAKMNNIPAYYEAAKQNIKNPTVEHTELAIAQNLGGSTVFQDDLKIALEKSKLSKTEKEAILSKAAVSVKAITDYADWLKKLENKTPRSFRLGNALYAKKFDCDIQSGYSADEIYKIAVDHKKDLHDKMFVLADKLWTKYKGNAVKPTDKLELIKQVIDVISLKHTTPDKFQSEIEKQIPELTAYVKAKDLLYIDPSKPLVVRKEPAYMAGVAGASISAPGPYDKNANTYYNVGSMSGWTKENAESYLREYNDYILQILNIHEAIPGHYTQLVYSNQSPSIIKSILGNGAMIEGWAVYAEKMMLESGYKNSDEMWLMYYKWNLRTTCNTILDISVHTKNMSKEDAISLLTKEAFQQQAEADGKWKRATLSQVQLCSYFTGYTEIYNLREELKKKQGDKFNLKQFHEKFLSFGSAPVKYIKELMLNQE</sequence>
<evidence type="ECO:0000313" key="3">
    <source>
        <dbReference type="Proteomes" id="UP000640614"/>
    </source>
</evidence>
<dbReference type="Pfam" id="PF05960">
    <property type="entry name" value="DUF885"/>
    <property type="match status" value="1"/>
</dbReference>
<dbReference type="EMBL" id="PRDM01000001">
    <property type="protein sequence ID" value="MBE8724697.1"/>
    <property type="molecule type" value="Genomic_DNA"/>
</dbReference>
<accession>A0ABR9TH62</accession>
<evidence type="ECO:0000313" key="2">
    <source>
        <dbReference type="EMBL" id="MBE8724697.1"/>
    </source>
</evidence>
<evidence type="ECO:0000256" key="1">
    <source>
        <dbReference type="SAM" id="SignalP"/>
    </source>
</evidence>
<protein>
    <submittedName>
        <fullName evidence="2">DUF885 domain-containing protein</fullName>
    </submittedName>
</protein>
<reference evidence="2 3" key="1">
    <citation type="submission" date="2018-07" db="EMBL/GenBank/DDBJ databases">
        <title>Genome assembly of strain KB82.</title>
        <authorList>
            <person name="Kukolya J."/>
            <person name="Horvath B."/>
            <person name="Nagy I."/>
            <person name="Toth A."/>
        </authorList>
    </citation>
    <scope>NUCLEOTIDE SEQUENCE [LARGE SCALE GENOMIC DNA]</scope>
    <source>
        <strain evidence="2 3">Kb82</strain>
    </source>
</reference>
<feature type="signal peptide" evidence="1">
    <location>
        <begin position="1"/>
        <end position="21"/>
    </location>
</feature>
<dbReference type="InterPro" id="IPR010281">
    <property type="entry name" value="DUF885"/>
</dbReference>
<gene>
    <name evidence="2" type="ORF">C4F50_07005</name>
</gene>
<feature type="chain" id="PRO_5047446149" evidence="1">
    <location>
        <begin position="22"/>
        <end position="580"/>
    </location>
</feature>
<keyword evidence="3" id="KW-1185">Reference proteome</keyword>
<name>A0ABR9TH62_9FLAO</name>